<feature type="non-terminal residue" evidence="9">
    <location>
        <position position="1"/>
    </location>
</feature>
<dbReference type="InterPro" id="IPR050654">
    <property type="entry name" value="AChE-related_enzymes"/>
</dbReference>
<feature type="signal peptide" evidence="7">
    <location>
        <begin position="1"/>
        <end position="20"/>
    </location>
</feature>
<proteinExistence type="inferred from homology"/>
<keyword evidence="2" id="KW-0719">Serine esterase</keyword>
<evidence type="ECO:0000256" key="6">
    <source>
        <dbReference type="ARBA" id="ARBA00048484"/>
    </source>
</evidence>
<evidence type="ECO:0000256" key="5">
    <source>
        <dbReference type="ARBA" id="ARBA00023180"/>
    </source>
</evidence>
<evidence type="ECO:0000256" key="2">
    <source>
        <dbReference type="ARBA" id="ARBA00022487"/>
    </source>
</evidence>
<dbReference type="PANTHER" id="PTHR43918:SF13">
    <property type="entry name" value="ACETYLCHOLINESTERASE"/>
    <property type="match status" value="1"/>
</dbReference>
<feature type="region of interest" description="Disordered" evidence="8">
    <location>
        <begin position="259"/>
        <end position="279"/>
    </location>
</feature>
<dbReference type="GO" id="GO:0005615">
    <property type="term" value="C:extracellular space"/>
    <property type="evidence" value="ECO:0007669"/>
    <property type="project" value="TreeGrafter"/>
</dbReference>
<evidence type="ECO:0000256" key="1">
    <source>
        <dbReference type="ARBA" id="ARBA00005964"/>
    </source>
</evidence>
<dbReference type="OrthoDB" id="408631at2759"/>
<dbReference type="InterPro" id="IPR002018">
    <property type="entry name" value="CarbesteraseB"/>
</dbReference>
<comment type="catalytic activity">
    <reaction evidence="6">
        <text>acetylcholine + H2O = choline + acetate + H(+)</text>
        <dbReference type="Rhea" id="RHEA:17561"/>
        <dbReference type="ChEBI" id="CHEBI:15354"/>
        <dbReference type="ChEBI" id="CHEBI:15355"/>
        <dbReference type="ChEBI" id="CHEBI:15377"/>
        <dbReference type="ChEBI" id="CHEBI:15378"/>
        <dbReference type="ChEBI" id="CHEBI:30089"/>
        <dbReference type="EC" id="3.1.1.7"/>
    </reaction>
</comment>
<dbReference type="InterPro" id="IPR000997">
    <property type="entry name" value="Cholinesterase"/>
</dbReference>
<organism evidence="9">
    <name type="scientific">Cyprideis torosa</name>
    <dbReference type="NCBI Taxonomy" id="163714"/>
    <lineage>
        <taxon>Eukaryota</taxon>
        <taxon>Metazoa</taxon>
        <taxon>Ecdysozoa</taxon>
        <taxon>Arthropoda</taxon>
        <taxon>Crustacea</taxon>
        <taxon>Oligostraca</taxon>
        <taxon>Ostracoda</taxon>
        <taxon>Podocopa</taxon>
        <taxon>Podocopida</taxon>
        <taxon>Cytherocopina</taxon>
        <taxon>Cytheroidea</taxon>
        <taxon>Cytherideidae</taxon>
        <taxon>Cyprideis</taxon>
    </lineage>
</organism>
<dbReference type="Pfam" id="PF00135">
    <property type="entry name" value="COesterase"/>
    <property type="match status" value="1"/>
</dbReference>
<evidence type="ECO:0000256" key="7">
    <source>
        <dbReference type="RuleBase" id="RU361235"/>
    </source>
</evidence>
<name>A0A7R8W744_9CRUS</name>
<dbReference type="PROSITE" id="PS00122">
    <property type="entry name" value="CARBOXYLESTERASE_B_1"/>
    <property type="match status" value="1"/>
</dbReference>
<dbReference type="GO" id="GO:0006581">
    <property type="term" value="P:acetylcholine catabolic process"/>
    <property type="evidence" value="ECO:0007669"/>
    <property type="project" value="TreeGrafter"/>
</dbReference>
<dbReference type="AlphaFoldDB" id="A0A7R8W744"/>
<dbReference type="GO" id="GO:0005886">
    <property type="term" value="C:plasma membrane"/>
    <property type="evidence" value="ECO:0007669"/>
    <property type="project" value="TreeGrafter"/>
</dbReference>
<dbReference type="PRINTS" id="PR00878">
    <property type="entry name" value="CHOLNESTRASE"/>
</dbReference>
<evidence type="ECO:0000256" key="3">
    <source>
        <dbReference type="ARBA" id="ARBA00022801"/>
    </source>
</evidence>
<keyword evidence="5" id="KW-0325">Glycoprotein</keyword>
<accession>A0A7R8W744</accession>
<reference evidence="9" key="1">
    <citation type="submission" date="2020-11" db="EMBL/GenBank/DDBJ databases">
        <authorList>
            <person name="Tran Van P."/>
        </authorList>
    </citation>
    <scope>NUCLEOTIDE SEQUENCE</scope>
</reference>
<keyword evidence="7" id="KW-0732">Signal</keyword>
<dbReference type="Gene3D" id="3.40.50.1820">
    <property type="entry name" value="alpha/beta hydrolase"/>
    <property type="match status" value="1"/>
</dbReference>
<sequence length="471" mass="52197">MYWSFVTLVLCSSSLWAAFGHDESRRHLDVTILFPVQASKERKCGILTPTFRRTVYTSTSGLRSPSSGAIHAWICGCSKIHQEFYQQALTTSNTPSKAAVLVWIYGGGFMAGSSALDVYDGKILAAKENVIVVSINYRLGAFGFLCLGISKILFPDFFQIEDAPCNQGLWDITLGMEWLRDNVQYFGGDPELITVFGESAGGSCVSALFMSPNTEHLAKRGILQSGTLNAPWSYLKYEDEVAISAAVGREVGCNQTLQATVPDNPNAPVSSMTPPTPNKVVLSEPQRDSLFQDPKELVACMRGIPAANISVLQWSMYNVMKFPFAPTIEGDFLKASPIEALNDGRFKKNEIMIGSNRDEGTYFLLYDFISIFNKDNATVVPKDQYLKIMGDLFPGLNEIEFQAVAFQKGRSLLRRRMSYLAPPRDVDDGEKWSVEGEGRRKGEISVKEGGKEMIVDHLAGGEVPIWQKKRR</sequence>
<dbReference type="PANTHER" id="PTHR43918">
    <property type="entry name" value="ACETYLCHOLINESTERASE"/>
    <property type="match status" value="1"/>
</dbReference>
<keyword evidence="3 7" id="KW-0378">Hydrolase</keyword>
<dbReference type="GO" id="GO:0003990">
    <property type="term" value="F:acetylcholinesterase activity"/>
    <property type="evidence" value="ECO:0007669"/>
    <property type="project" value="UniProtKB-EC"/>
</dbReference>
<dbReference type="EMBL" id="OB660770">
    <property type="protein sequence ID" value="CAD7226190.1"/>
    <property type="molecule type" value="Genomic_DNA"/>
</dbReference>
<feature type="compositionally biased region" description="Polar residues" evidence="8">
    <location>
        <begin position="259"/>
        <end position="273"/>
    </location>
</feature>
<dbReference type="GO" id="GO:0019695">
    <property type="term" value="P:choline metabolic process"/>
    <property type="evidence" value="ECO:0007669"/>
    <property type="project" value="TreeGrafter"/>
</dbReference>
<evidence type="ECO:0000256" key="8">
    <source>
        <dbReference type="SAM" id="MobiDB-lite"/>
    </source>
</evidence>
<comment type="similarity">
    <text evidence="1 7">Belongs to the type-B carboxylesterase/lipase family.</text>
</comment>
<dbReference type="InterPro" id="IPR029058">
    <property type="entry name" value="AB_hydrolase_fold"/>
</dbReference>
<evidence type="ECO:0000256" key="4">
    <source>
        <dbReference type="ARBA" id="ARBA00023157"/>
    </source>
</evidence>
<gene>
    <name evidence="9" type="ORF">CTOB1V02_LOCUS4114</name>
</gene>
<dbReference type="SUPFAM" id="SSF53474">
    <property type="entry name" value="alpha/beta-Hydrolases"/>
    <property type="match status" value="1"/>
</dbReference>
<protein>
    <recommendedName>
        <fullName evidence="7">Carboxylic ester hydrolase</fullName>
        <ecNumber evidence="7">3.1.1.-</ecNumber>
    </recommendedName>
</protein>
<evidence type="ECO:0000313" key="9">
    <source>
        <dbReference type="EMBL" id="CAD7226190.1"/>
    </source>
</evidence>
<dbReference type="EC" id="3.1.1.-" evidence="7"/>
<dbReference type="InterPro" id="IPR019826">
    <property type="entry name" value="Carboxylesterase_B_AS"/>
</dbReference>
<feature type="chain" id="PRO_5040558270" description="Carboxylic ester hydrolase" evidence="7">
    <location>
        <begin position="21"/>
        <end position="471"/>
    </location>
</feature>
<keyword evidence="4" id="KW-1015">Disulfide bond</keyword>